<proteinExistence type="predicted"/>
<keyword evidence="1" id="KW-0812">Transmembrane</keyword>
<evidence type="ECO:0000313" key="3">
    <source>
        <dbReference type="Proteomes" id="UP000004933"/>
    </source>
</evidence>
<name>A0ABC9P332_ENTFL</name>
<keyword evidence="1" id="KW-0472">Membrane</keyword>
<gene>
    <name evidence="2" type="ORF">HMPREF9511_02655</name>
</gene>
<dbReference type="Proteomes" id="UP000004933">
    <property type="component" value="Unassembled WGS sequence"/>
</dbReference>
<feature type="transmembrane region" description="Helical" evidence="1">
    <location>
        <begin position="6"/>
        <end position="26"/>
    </location>
</feature>
<accession>A0ABC9P332</accession>
<organism evidence="2 3">
    <name type="scientific">Enterococcus faecalis TX0630</name>
    <dbReference type="NCBI Taxonomy" id="749508"/>
    <lineage>
        <taxon>Bacteria</taxon>
        <taxon>Bacillati</taxon>
        <taxon>Bacillota</taxon>
        <taxon>Bacilli</taxon>
        <taxon>Lactobacillales</taxon>
        <taxon>Enterococcaceae</taxon>
        <taxon>Enterococcus</taxon>
    </lineage>
</organism>
<sequence>MLWLIIIFFSYIVVSIIIGAIVSATIDERLGEFIFLVSLVILLFVLFSIVNS</sequence>
<dbReference type="EMBL" id="AEBE01000112">
    <property type="protein sequence ID" value="EFU89371.1"/>
    <property type="molecule type" value="Genomic_DNA"/>
</dbReference>
<protein>
    <submittedName>
        <fullName evidence="2">Uncharacterized protein</fullName>
    </submittedName>
</protein>
<reference evidence="2 3" key="1">
    <citation type="submission" date="2010-09" db="EMBL/GenBank/DDBJ databases">
        <authorList>
            <person name="Weinstock G."/>
            <person name="Sodergren E."/>
            <person name="Clifton S."/>
            <person name="Fulton L."/>
            <person name="Fulton B."/>
            <person name="Courtney L."/>
            <person name="Fronick C."/>
            <person name="Harrison M."/>
            <person name="Strong C."/>
            <person name="Farmer C."/>
            <person name="Delahaunty K."/>
            <person name="Markovic C."/>
            <person name="Hall O."/>
            <person name="Minx P."/>
            <person name="Tomlinson C."/>
            <person name="Mitreva M."/>
            <person name="Hou S."/>
            <person name="Chen J."/>
            <person name="Wollam A."/>
            <person name="Pepin K.H."/>
            <person name="Johnson M."/>
            <person name="Bhonagiri V."/>
            <person name="Zhang X."/>
            <person name="Suruliraj S."/>
            <person name="Warren W."/>
            <person name="Chinwalla A."/>
            <person name="Mardis E.R."/>
            <person name="Wilson R.K."/>
        </authorList>
    </citation>
    <scope>NUCLEOTIDE SEQUENCE [LARGE SCALE GENOMIC DNA]</scope>
    <source>
        <strain evidence="2 3">TX0630</strain>
    </source>
</reference>
<dbReference type="AlphaFoldDB" id="A0ABC9P332"/>
<comment type="caution">
    <text evidence="2">The sequence shown here is derived from an EMBL/GenBank/DDBJ whole genome shotgun (WGS) entry which is preliminary data.</text>
</comment>
<feature type="transmembrane region" description="Helical" evidence="1">
    <location>
        <begin position="33"/>
        <end position="50"/>
    </location>
</feature>
<keyword evidence="1" id="KW-1133">Transmembrane helix</keyword>
<evidence type="ECO:0000313" key="2">
    <source>
        <dbReference type="EMBL" id="EFU89371.1"/>
    </source>
</evidence>
<evidence type="ECO:0000256" key="1">
    <source>
        <dbReference type="SAM" id="Phobius"/>
    </source>
</evidence>